<evidence type="ECO:0000256" key="1">
    <source>
        <dbReference type="SAM" id="Phobius"/>
    </source>
</evidence>
<dbReference type="SUPFAM" id="SSF69593">
    <property type="entry name" value="Glycerol-3-phosphate (1)-acyltransferase"/>
    <property type="match status" value="1"/>
</dbReference>
<dbReference type="Pfam" id="PF01553">
    <property type="entry name" value="Acyltransferase"/>
    <property type="match status" value="1"/>
</dbReference>
<accession>A0A067MJN4</accession>
<dbReference type="InterPro" id="IPR052744">
    <property type="entry name" value="GPAT/DAPAT"/>
</dbReference>
<keyword evidence="1" id="KW-0812">Transmembrane</keyword>
<dbReference type="HOGENOM" id="CLU_509122_0_0_1"/>
<feature type="signal peptide" evidence="2">
    <location>
        <begin position="1"/>
        <end position="18"/>
    </location>
</feature>
<keyword evidence="2" id="KW-0732">Signal</keyword>
<organism evidence="4 5">
    <name type="scientific">Botryobasidium botryosum (strain FD-172 SS1)</name>
    <dbReference type="NCBI Taxonomy" id="930990"/>
    <lineage>
        <taxon>Eukaryota</taxon>
        <taxon>Fungi</taxon>
        <taxon>Dikarya</taxon>
        <taxon>Basidiomycota</taxon>
        <taxon>Agaricomycotina</taxon>
        <taxon>Agaricomycetes</taxon>
        <taxon>Cantharellales</taxon>
        <taxon>Botryobasidiaceae</taxon>
        <taxon>Botryobasidium</taxon>
    </lineage>
</organism>
<reference evidence="5" key="1">
    <citation type="journal article" date="2014" name="Proc. Natl. Acad. Sci. U.S.A.">
        <title>Extensive sampling of basidiomycete genomes demonstrates inadequacy of the white-rot/brown-rot paradigm for wood decay fungi.</title>
        <authorList>
            <person name="Riley R."/>
            <person name="Salamov A.A."/>
            <person name="Brown D.W."/>
            <person name="Nagy L.G."/>
            <person name="Floudas D."/>
            <person name="Held B.W."/>
            <person name="Levasseur A."/>
            <person name="Lombard V."/>
            <person name="Morin E."/>
            <person name="Otillar R."/>
            <person name="Lindquist E.A."/>
            <person name="Sun H."/>
            <person name="LaButti K.M."/>
            <person name="Schmutz J."/>
            <person name="Jabbour D."/>
            <person name="Luo H."/>
            <person name="Baker S.E."/>
            <person name="Pisabarro A.G."/>
            <person name="Walton J.D."/>
            <person name="Blanchette R.A."/>
            <person name="Henrissat B."/>
            <person name="Martin F."/>
            <person name="Cullen D."/>
            <person name="Hibbett D.S."/>
            <person name="Grigoriev I.V."/>
        </authorList>
    </citation>
    <scope>NUCLEOTIDE SEQUENCE [LARGE SCALE GENOMIC DNA]</scope>
    <source>
        <strain evidence="5">FD-172 SS1</strain>
    </source>
</reference>
<dbReference type="GO" id="GO:0004366">
    <property type="term" value="F:glycerol-3-phosphate O-acyltransferase activity"/>
    <property type="evidence" value="ECO:0007669"/>
    <property type="project" value="TreeGrafter"/>
</dbReference>
<gene>
    <name evidence="4" type="ORF">BOTBODRAFT_54444</name>
</gene>
<dbReference type="InParanoid" id="A0A067MJN4"/>
<feature type="domain" description="Phospholipid/glycerol acyltransferase" evidence="3">
    <location>
        <begin position="35"/>
        <end position="170"/>
    </location>
</feature>
<keyword evidence="5" id="KW-1185">Reference proteome</keyword>
<dbReference type="CDD" id="cd07992">
    <property type="entry name" value="LPLAT_AAK14816-like"/>
    <property type="match status" value="1"/>
</dbReference>
<evidence type="ECO:0000259" key="3">
    <source>
        <dbReference type="SMART" id="SM00563"/>
    </source>
</evidence>
<dbReference type="Proteomes" id="UP000027195">
    <property type="component" value="Unassembled WGS sequence"/>
</dbReference>
<name>A0A067MJN4_BOTB1</name>
<feature type="transmembrane region" description="Helical" evidence="1">
    <location>
        <begin position="344"/>
        <end position="372"/>
    </location>
</feature>
<feature type="transmembrane region" description="Helical" evidence="1">
    <location>
        <begin position="419"/>
        <end position="437"/>
    </location>
</feature>
<dbReference type="EMBL" id="KL198030">
    <property type="protein sequence ID" value="KDQ15978.1"/>
    <property type="molecule type" value="Genomic_DNA"/>
</dbReference>
<dbReference type="GO" id="GO:0008654">
    <property type="term" value="P:phospholipid biosynthetic process"/>
    <property type="evidence" value="ECO:0007669"/>
    <property type="project" value="TreeGrafter"/>
</dbReference>
<proteinExistence type="predicted"/>
<evidence type="ECO:0000256" key="2">
    <source>
        <dbReference type="SAM" id="SignalP"/>
    </source>
</evidence>
<evidence type="ECO:0000313" key="4">
    <source>
        <dbReference type="EMBL" id="KDQ15978.1"/>
    </source>
</evidence>
<dbReference type="OrthoDB" id="5567124at2759"/>
<keyword evidence="1" id="KW-1133">Transmembrane helix</keyword>
<evidence type="ECO:0000313" key="5">
    <source>
        <dbReference type="Proteomes" id="UP000027195"/>
    </source>
</evidence>
<dbReference type="AlphaFoldDB" id="A0A067MJN4"/>
<dbReference type="InterPro" id="IPR002123">
    <property type="entry name" value="Plipid/glycerol_acylTrfase"/>
</dbReference>
<protein>
    <recommendedName>
        <fullName evidence="3">Phospholipid/glycerol acyltransferase domain-containing protein</fullName>
    </recommendedName>
</protein>
<dbReference type="PANTHER" id="PTHR31605">
    <property type="entry name" value="GLYCEROL-3-PHOSPHATE O-ACYLTRANSFERASE 1"/>
    <property type="match status" value="1"/>
</dbReference>
<dbReference type="PANTHER" id="PTHR31605:SF0">
    <property type="entry name" value="GLYCEROL-3-PHOSPHATE O-ACYLTRANSFERASE 1"/>
    <property type="match status" value="1"/>
</dbReference>
<dbReference type="SMART" id="SM00563">
    <property type="entry name" value="PlsC"/>
    <property type="match status" value="1"/>
</dbReference>
<keyword evidence="1" id="KW-0472">Membrane</keyword>
<feature type="chain" id="PRO_5001641340" description="Phospholipid/glycerol acyltransferase domain-containing protein" evidence="2">
    <location>
        <begin position="19"/>
        <end position="552"/>
    </location>
</feature>
<sequence>MSLMNPALLSLVLKVFYGSIVVENEHYIPRDGTACIVCSNHPNSLTDAILLISAVPSKKRNFLRMTAKDTQFGRRTLISWFIESVGTLPIKRRKDHLEGVADNTEVMASLVQALSEGDAVCLFPEGMSRYYPTVAPLKTGVARLASDVLSKRRDDPTFEVDILTCSITYMHREHFRSDVLVSFNPPTRLRPGTHPSLLSPASPSTVRSLTSYLRTQIVAGTIDAPSWGAVRTAKTAARIYSPLGTQMRLGDWVRVVGAFAEYFGGSRGGLASVGEWVEGSTVAEASASLAPEGEKERMESLALELKLTCRQDYQDTLNELGLTDARIRYALSYPGLVLRIGIRLAWAVFLTHLALPGIIPWGPIFATTAFATSRFKQTGPVWDVFDEIAQVKLVYGLVSGTMVVAAIGLGVRIMLGVSIVWAMVGAAAWMWMSLRWYEDATAAWRALLELLRLALVIERPVLERVRATRRDLQGQVHAVAVERLGLPAEPERWFLETETESEGGGFRSREGKGRAAGVWQLGVKYFSPRRRRKRDWNETLRWYDVTEFPGDR</sequence>
<feature type="transmembrane region" description="Helical" evidence="1">
    <location>
        <begin position="393"/>
        <end position="413"/>
    </location>
</feature>
<dbReference type="GO" id="GO:0016287">
    <property type="term" value="F:glycerone-phosphate O-acyltransferase activity"/>
    <property type="evidence" value="ECO:0007669"/>
    <property type="project" value="TreeGrafter"/>
</dbReference>